<dbReference type="Gene3D" id="3.40.50.720">
    <property type="entry name" value="NAD(P)-binding Rossmann-like Domain"/>
    <property type="match status" value="1"/>
</dbReference>
<dbReference type="SUPFAM" id="SSF53335">
    <property type="entry name" value="S-adenosyl-L-methionine-dependent methyltransferases"/>
    <property type="match status" value="1"/>
</dbReference>
<comment type="caution">
    <text evidence="2">The sequence shown here is derived from an EMBL/GenBank/DDBJ whole genome shotgun (WGS) entry which is preliminary data.</text>
</comment>
<name>A0A926USG5_9CYAN</name>
<dbReference type="GO" id="GO:0008168">
    <property type="term" value="F:methyltransferase activity"/>
    <property type="evidence" value="ECO:0007669"/>
    <property type="project" value="UniProtKB-KW"/>
</dbReference>
<evidence type="ECO:0000313" key="3">
    <source>
        <dbReference type="Proteomes" id="UP000631421"/>
    </source>
</evidence>
<dbReference type="Gene3D" id="3.40.50.150">
    <property type="entry name" value="Vaccinia Virus protein VP39"/>
    <property type="match status" value="1"/>
</dbReference>
<dbReference type="RefSeq" id="WP_190350631.1">
    <property type="nucleotide sequence ID" value="NZ_JACJPY010000022.1"/>
</dbReference>
<reference evidence="2" key="2">
    <citation type="submission" date="2020-08" db="EMBL/GenBank/DDBJ databases">
        <authorList>
            <person name="Chen M."/>
            <person name="Teng W."/>
            <person name="Zhao L."/>
            <person name="Hu C."/>
            <person name="Zhou Y."/>
            <person name="Han B."/>
            <person name="Song L."/>
            <person name="Shu W."/>
        </authorList>
    </citation>
    <scope>NUCLEOTIDE SEQUENCE</scope>
    <source>
        <strain evidence="2">FACHB-1277</strain>
    </source>
</reference>
<dbReference type="AlphaFoldDB" id="A0A926USG5"/>
<organism evidence="2 3">
    <name type="scientific">Pseudanabaena cinerea FACHB-1277</name>
    <dbReference type="NCBI Taxonomy" id="2949581"/>
    <lineage>
        <taxon>Bacteria</taxon>
        <taxon>Bacillati</taxon>
        <taxon>Cyanobacteriota</taxon>
        <taxon>Cyanophyceae</taxon>
        <taxon>Pseudanabaenales</taxon>
        <taxon>Pseudanabaenaceae</taxon>
        <taxon>Pseudanabaena</taxon>
        <taxon>Pseudanabaena cinerea</taxon>
    </lineage>
</organism>
<dbReference type="Proteomes" id="UP000631421">
    <property type="component" value="Unassembled WGS sequence"/>
</dbReference>
<evidence type="ECO:0000313" key="2">
    <source>
        <dbReference type="EMBL" id="MBD2150269.1"/>
    </source>
</evidence>
<accession>A0A926USG5</accession>
<dbReference type="Pfam" id="PF13489">
    <property type="entry name" value="Methyltransf_23"/>
    <property type="match status" value="1"/>
</dbReference>
<keyword evidence="3" id="KW-1185">Reference proteome</keyword>
<dbReference type="Pfam" id="PF08484">
    <property type="entry name" value="Methyltransf_14"/>
    <property type="match status" value="1"/>
</dbReference>
<dbReference type="InterPro" id="IPR013691">
    <property type="entry name" value="MeTrfase_14"/>
</dbReference>
<sequence length="355" mass="41020">MRQNSKHRILYKVEQLPIFQNRMYDSEIEAKNCPKGDVCLIENLETGLVYNESFIPELMVYDQRYQNEQAVSPLFQQHLSSVLSIIESTIGKEEIVEVGCGKGFFLEMLFKEGFQVIGFDPTYEGSNPVIEKRYFTSDVGIQSKGIILRHVLEHIQNPIDFLFQLRDANGGHGKVYIEVPCFDWICRHRAWFDIFYEHVNYFRISDFYHMFSEVIDSGKLFGNQYIYVVAELSSLQIPKFDNSSSVYFPTDFLRKLTDYQIVEQAKAAIWGGASKGVIFALLKSRIGHFVDVVIDINPAKQNKYLPSTGIKVSSPDKIFDLLPDKSTIFVMNSNYLEEIKKTSKYLFNYVSIDNE</sequence>
<evidence type="ECO:0000259" key="1">
    <source>
        <dbReference type="Pfam" id="PF08484"/>
    </source>
</evidence>
<dbReference type="GO" id="GO:0032259">
    <property type="term" value="P:methylation"/>
    <property type="evidence" value="ECO:0007669"/>
    <property type="project" value="UniProtKB-KW"/>
</dbReference>
<keyword evidence="2" id="KW-0808">Transferase</keyword>
<reference evidence="2" key="1">
    <citation type="journal article" date="2015" name="ISME J.">
        <title>Draft Genome Sequence of Streptomyces incarnatus NRRL8089, which Produces the Nucleoside Antibiotic Sinefungin.</title>
        <authorList>
            <person name="Oshima K."/>
            <person name="Hattori M."/>
            <person name="Shimizu H."/>
            <person name="Fukuda K."/>
            <person name="Nemoto M."/>
            <person name="Inagaki K."/>
            <person name="Tamura T."/>
        </authorList>
    </citation>
    <scope>NUCLEOTIDE SEQUENCE</scope>
    <source>
        <strain evidence="2">FACHB-1277</strain>
    </source>
</reference>
<dbReference type="InterPro" id="IPR029063">
    <property type="entry name" value="SAM-dependent_MTases_sf"/>
</dbReference>
<keyword evidence="2" id="KW-0489">Methyltransferase</keyword>
<dbReference type="EMBL" id="JACJPY010000022">
    <property type="protein sequence ID" value="MBD2150269.1"/>
    <property type="molecule type" value="Genomic_DNA"/>
</dbReference>
<proteinExistence type="predicted"/>
<protein>
    <submittedName>
        <fullName evidence="2">Methyltransferase domain-containing protein</fullName>
    </submittedName>
</protein>
<feature type="domain" description="C-methyltransferase" evidence="1">
    <location>
        <begin position="262"/>
        <end position="346"/>
    </location>
</feature>
<gene>
    <name evidence="2" type="ORF">H6F44_09080</name>
</gene>